<sequence length="165" mass="18767">MIDTLAQRTEIRAFKASDLVWIMAEGVKEFGLRFLPDEKIDELAQAREDNGKCITGLVDGVIVGCGGIDELWPGVGEVWIMLSYEVDKYPIRSYEVIRQGLLELIEHNNLWRVQAWGRVGFAASHTLFRHLGFKVEGKAEMYAPDGVDCLLYARINRNVRVDRLI</sequence>
<protein>
    <recommendedName>
        <fullName evidence="1">N-acetyltransferase domain-containing protein</fullName>
    </recommendedName>
</protein>
<dbReference type="PROSITE" id="PS51186">
    <property type="entry name" value="GNAT"/>
    <property type="match status" value="1"/>
</dbReference>
<dbReference type="InterPro" id="IPR016181">
    <property type="entry name" value="Acyl_CoA_acyltransferase"/>
</dbReference>
<evidence type="ECO:0000313" key="2">
    <source>
        <dbReference type="EMBL" id="KKK71321.1"/>
    </source>
</evidence>
<dbReference type="SUPFAM" id="SSF55729">
    <property type="entry name" value="Acyl-CoA N-acyltransferases (Nat)"/>
    <property type="match status" value="1"/>
</dbReference>
<dbReference type="InterPro" id="IPR000182">
    <property type="entry name" value="GNAT_dom"/>
</dbReference>
<accession>A0A0F9AGL7</accession>
<organism evidence="2">
    <name type="scientific">marine sediment metagenome</name>
    <dbReference type="NCBI Taxonomy" id="412755"/>
    <lineage>
        <taxon>unclassified sequences</taxon>
        <taxon>metagenomes</taxon>
        <taxon>ecological metagenomes</taxon>
    </lineage>
</organism>
<dbReference type="EMBL" id="LAZR01057792">
    <property type="protein sequence ID" value="KKK71321.1"/>
    <property type="molecule type" value="Genomic_DNA"/>
</dbReference>
<comment type="caution">
    <text evidence="2">The sequence shown here is derived from an EMBL/GenBank/DDBJ whole genome shotgun (WGS) entry which is preliminary data.</text>
</comment>
<dbReference type="AlphaFoldDB" id="A0A0F9AGL7"/>
<name>A0A0F9AGL7_9ZZZZ</name>
<dbReference type="Gene3D" id="3.40.630.30">
    <property type="match status" value="1"/>
</dbReference>
<proteinExistence type="predicted"/>
<dbReference type="GO" id="GO:0016747">
    <property type="term" value="F:acyltransferase activity, transferring groups other than amino-acyl groups"/>
    <property type="evidence" value="ECO:0007669"/>
    <property type="project" value="InterPro"/>
</dbReference>
<evidence type="ECO:0000259" key="1">
    <source>
        <dbReference type="PROSITE" id="PS51186"/>
    </source>
</evidence>
<gene>
    <name evidence="2" type="ORF">LCGC14_2915070</name>
</gene>
<feature type="domain" description="N-acetyltransferase" evidence="1">
    <location>
        <begin position="9"/>
        <end position="156"/>
    </location>
</feature>
<reference evidence="2" key="1">
    <citation type="journal article" date="2015" name="Nature">
        <title>Complex archaea that bridge the gap between prokaryotes and eukaryotes.</title>
        <authorList>
            <person name="Spang A."/>
            <person name="Saw J.H."/>
            <person name="Jorgensen S.L."/>
            <person name="Zaremba-Niedzwiedzka K."/>
            <person name="Martijn J."/>
            <person name="Lind A.E."/>
            <person name="van Eijk R."/>
            <person name="Schleper C."/>
            <person name="Guy L."/>
            <person name="Ettema T.J."/>
        </authorList>
    </citation>
    <scope>NUCLEOTIDE SEQUENCE</scope>
</reference>